<dbReference type="PANTHER" id="PTHR13832:SF792">
    <property type="entry name" value="GM14286P"/>
    <property type="match status" value="1"/>
</dbReference>
<dbReference type="GO" id="GO:0004741">
    <property type="term" value="F:[pyruvate dehydrogenase (acetyl-transferring)]-phosphatase activity"/>
    <property type="evidence" value="ECO:0007669"/>
    <property type="project" value="TreeGrafter"/>
</dbReference>
<dbReference type="CDD" id="cd00143">
    <property type="entry name" value="PP2Cc"/>
    <property type="match status" value="1"/>
</dbReference>
<feature type="domain" description="PPM-type phosphatase" evidence="1">
    <location>
        <begin position="108"/>
        <end position="477"/>
    </location>
</feature>
<proteinExistence type="predicted"/>
<evidence type="ECO:0000259" key="1">
    <source>
        <dbReference type="PROSITE" id="PS51746"/>
    </source>
</evidence>
<dbReference type="STRING" id="5539.A0A3E2HK62"/>
<evidence type="ECO:0000313" key="2">
    <source>
        <dbReference type="EMBL" id="RFU33780.1"/>
    </source>
</evidence>
<dbReference type="Proteomes" id="UP000258309">
    <property type="component" value="Unassembled WGS sequence"/>
</dbReference>
<protein>
    <recommendedName>
        <fullName evidence="1">PPM-type phosphatase domain-containing protein</fullName>
    </recommendedName>
</protein>
<dbReference type="SUPFAM" id="SSF81606">
    <property type="entry name" value="PP2C-like"/>
    <property type="match status" value="1"/>
</dbReference>
<reference evidence="2 3" key="1">
    <citation type="submission" date="2018-05" db="EMBL/GenBank/DDBJ databases">
        <title>Draft genome sequence of Scytalidium lignicola DSM 105466, a ubiquitous saprotrophic fungus.</title>
        <authorList>
            <person name="Buettner E."/>
            <person name="Gebauer A.M."/>
            <person name="Hofrichter M."/>
            <person name="Liers C."/>
            <person name="Kellner H."/>
        </authorList>
    </citation>
    <scope>NUCLEOTIDE SEQUENCE [LARGE SCALE GENOMIC DNA]</scope>
    <source>
        <strain evidence="2 3">DSM 105466</strain>
    </source>
</reference>
<comment type="caution">
    <text evidence="2">The sequence shown here is derived from an EMBL/GenBank/DDBJ whole genome shotgun (WGS) entry which is preliminary data.</text>
</comment>
<dbReference type="Pfam" id="PF00481">
    <property type="entry name" value="PP2C"/>
    <property type="match status" value="1"/>
</dbReference>
<dbReference type="EMBL" id="NCSJ02000030">
    <property type="protein sequence ID" value="RFU33780.1"/>
    <property type="molecule type" value="Genomic_DNA"/>
</dbReference>
<dbReference type="OMA" id="TCVSRWL"/>
<accession>A0A3E2HK62</accession>
<dbReference type="GO" id="GO:0005739">
    <property type="term" value="C:mitochondrion"/>
    <property type="evidence" value="ECO:0007669"/>
    <property type="project" value="TreeGrafter"/>
</dbReference>
<dbReference type="InterPro" id="IPR036457">
    <property type="entry name" value="PPM-type-like_dom_sf"/>
</dbReference>
<dbReference type="InterPro" id="IPR015655">
    <property type="entry name" value="PP2C"/>
</dbReference>
<dbReference type="InterPro" id="IPR001932">
    <property type="entry name" value="PPM-type_phosphatase-like_dom"/>
</dbReference>
<dbReference type="OrthoDB" id="420076at2759"/>
<organism evidence="2 3">
    <name type="scientific">Scytalidium lignicola</name>
    <name type="common">Hyphomycete</name>
    <dbReference type="NCBI Taxonomy" id="5539"/>
    <lineage>
        <taxon>Eukaryota</taxon>
        <taxon>Fungi</taxon>
        <taxon>Dikarya</taxon>
        <taxon>Ascomycota</taxon>
        <taxon>Pezizomycotina</taxon>
        <taxon>Leotiomycetes</taxon>
        <taxon>Leotiomycetes incertae sedis</taxon>
        <taxon>Scytalidium</taxon>
    </lineage>
</organism>
<feature type="non-terminal residue" evidence="2">
    <location>
        <position position="1"/>
    </location>
</feature>
<evidence type="ECO:0000313" key="3">
    <source>
        <dbReference type="Proteomes" id="UP000258309"/>
    </source>
</evidence>
<name>A0A3E2HK62_SCYLI</name>
<dbReference type="Gene3D" id="3.60.40.10">
    <property type="entry name" value="PPM-type phosphatase domain"/>
    <property type="match status" value="1"/>
</dbReference>
<dbReference type="SMART" id="SM00332">
    <property type="entry name" value="PP2Cc"/>
    <property type="match status" value="1"/>
</dbReference>
<dbReference type="PANTHER" id="PTHR13832">
    <property type="entry name" value="PROTEIN PHOSPHATASE 2C"/>
    <property type="match status" value="1"/>
</dbReference>
<dbReference type="AlphaFoldDB" id="A0A3E2HK62"/>
<sequence>MFLTGRLTLSRRLPNLHKFAAVRQLSTQKAKQSSYKSGQYKSALYFLIGIPAGWYTYDYIQCPEALVNPHEFYQGPYEWKGKAVKPFTITDANLWLRKEQSSHNGPSGSGVKSWDIVRCASNSPCEDNLVTAQCSIPSQQKEWLFWGVFDGHAGWATSTTLRESLVPYVTRGLSKLFQPLSGGEYPSQEAVEAVIKSTFQELDDEIIADGIDALKTAKSNTEVLSRLAPGYAGSCALLSMYDPNTKLLRVACTGDSRVVLGRRDPQSGQYEATALSTDQTGFNEAELARVRAAHPGETDVINTQTGRTLGIAVTRAFGDGLWKWPLDVINECQEKFIFRPTRPGYKTPPYLIAEPVTTTTKIREEGEFMIMASDGLWEHISNEQAVKLVEMWMIARKNGTIGKSNRKFPTPTTVQGLQDEQKVKEENFVVEDENVATHLVRNVFGGGDHETLLGLTGALPPLSRYARDDVTVQVIFFEDKA</sequence>
<gene>
    <name evidence="2" type="ORF">B7463_g2543</name>
</gene>
<feature type="non-terminal residue" evidence="2">
    <location>
        <position position="481"/>
    </location>
</feature>
<dbReference type="PROSITE" id="PS51746">
    <property type="entry name" value="PPM_2"/>
    <property type="match status" value="1"/>
</dbReference>
<keyword evidence="3" id="KW-1185">Reference proteome</keyword>